<dbReference type="KEGG" id="psty:BFS30_09805"/>
<reference evidence="1 2" key="1">
    <citation type="submission" date="2016-08" db="EMBL/GenBank/DDBJ databases">
        <authorList>
            <person name="Seilhamer J.J."/>
        </authorList>
    </citation>
    <scope>NUCLEOTIDE SEQUENCE [LARGE SCALE GENOMIC DNA]</scope>
    <source>
        <strain evidence="1 2">DX4</strain>
    </source>
</reference>
<gene>
    <name evidence="1" type="ORF">BFS30_09805</name>
</gene>
<dbReference type="SUPFAM" id="SSF52266">
    <property type="entry name" value="SGNH hydrolase"/>
    <property type="match status" value="1"/>
</dbReference>
<dbReference type="GO" id="GO:0016788">
    <property type="term" value="F:hydrolase activity, acting on ester bonds"/>
    <property type="evidence" value="ECO:0007669"/>
    <property type="project" value="UniProtKB-ARBA"/>
</dbReference>
<evidence type="ECO:0008006" key="3">
    <source>
        <dbReference type="Google" id="ProtNLM"/>
    </source>
</evidence>
<name>A0A1D7QFH0_9SPHI</name>
<dbReference type="AlphaFoldDB" id="A0A1D7QFH0"/>
<organism evidence="1 2">
    <name type="scientific">Pedobacter steynii</name>
    <dbReference type="NCBI Taxonomy" id="430522"/>
    <lineage>
        <taxon>Bacteria</taxon>
        <taxon>Pseudomonadati</taxon>
        <taxon>Bacteroidota</taxon>
        <taxon>Sphingobacteriia</taxon>
        <taxon>Sphingobacteriales</taxon>
        <taxon>Sphingobacteriaceae</taxon>
        <taxon>Pedobacter</taxon>
    </lineage>
</organism>
<dbReference type="Proteomes" id="UP000094313">
    <property type="component" value="Chromosome"/>
</dbReference>
<accession>A0A1D7QFH0</accession>
<sequence length="231" mass="26515">MIRKIFFSSIMLFIAIQAYARSYSYLDTIPKRVLILGNSITYHGAKASVGWSGNWGMAASTAEKDYVHRLESKIRGLHPNTLFKSGNIANSFERQFWKYNSDDFKDYQAFNADLVILVTGENIDDALAVKQGLETHLERFIRGLSGRPDLKVCLVGSFWPNKHIDKIMKATADRNNWAYVDLQGLYQEREKNTAIRQYRDKGVGMHPSDLGMENIANRIWNNIQDLFINQQ</sequence>
<dbReference type="Gene3D" id="3.40.50.1110">
    <property type="entry name" value="SGNH hydrolase"/>
    <property type="match status" value="1"/>
</dbReference>
<dbReference type="EMBL" id="CP017141">
    <property type="protein sequence ID" value="AOM77438.1"/>
    <property type="molecule type" value="Genomic_DNA"/>
</dbReference>
<evidence type="ECO:0000313" key="2">
    <source>
        <dbReference type="Proteomes" id="UP000094313"/>
    </source>
</evidence>
<dbReference type="OrthoDB" id="1091634at2"/>
<evidence type="ECO:0000313" key="1">
    <source>
        <dbReference type="EMBL" id="AOM77438.1"/>
    </source>
</evidence>
<dbReference type="RefSeq" id="WP_069379128.1">
    <property type="nucleotide sequence ID" value="NZ_CP017141.1"/>
</dbReference>
<protein>
    <recommendedName>
        <fullName evidence="3">Lysophospholipase L1</fullName>
    </recommendedName>
</protein>
<dbReference type="InterPro" id="IPR036514">
    <property type="entry name" value="SGNH_hydro_sf"/>
</dbReference>
<keyword evidence="2" id="KW-1185">Reference proteome</keyword>
<proteinExistence type="predicted"/>